<keyword evidence="2" id="KW-0378">Hydrolase</keyword>
<dbReference type="SUPFAM" id="SSF53474">
    <property type="entry name" value="alpha/beta-Hydrolases"/>
    <property type="match status" value="1"/>
</dbReference>
<dbReference type="AlphaFoldDB" id="A0A517P0J3"/>
<dbReference type="OrthoDB" id="9764953at2"/>
<dbReference type="InterPro" id="IPR029058">
    <property type="entry name" value="AB_hydrolase_fold"/>
</dbReference>
<dbReference type="GO" id="GO:0016787">
    <property type="term" value="F:hydrolase activity"/>
    <property type="evidence" value="ECO:0007669"/>
    <property type="project" value="UniProtKB-KW"/>
</dbReference>
<evidence type="ECO:0000313" key="2">
    <source>
        <dbReference type="EMBL" id="QDT12884.1"/>
    </source>
</evidence>
<dbReference type="Gene3D" id="3.40.50.1820">
    <property type="entry name" value="alpha/beta hydrolase"/>
    <property type="match status" value="1"/>
</dbReference>
<name>A0A517P0J3_9BACT</name>
<evidence type="ECO:0000313" key="3">
    <source>
        <dbReference type="Proteomes" id="UP000319817"/>
    </source>
</evidence>
<dbReference type="EMBL" id="CP036526">
    <property type="protein sequence ID" value="QDT12884.1"/>
    <property type="molecule type" value="Genomic_DNA"/>
</dbReference>
<accession>A0A517P0J3</accession>
<sequence length="180" mass="19733">MKTDATQPTAPSTLDVRWPNWGTILSQNGDSDYFFTLKSGKKSGSLSADGLQQFIANVVANYDVDPQQITIIGYSAGSGSVTSTAVNKGDLIKSVIVIEGGFRGTVPDDHTLKGLPIWVFHNKDDQRVALERGENFVKLARDNGAEVRFTINPDGEHKIQIKRNLTPEVVKWIFGDKDAK</sequence>
<gene>
    <name evidence="2" type="ORF">K239x_48970</name>
</gene>
<dbReference type="InterPro" id="IPR003140">
    <property type="entry name" value="PLipase/COase/thioEstase"/>
</dbReference>
<dbReference type="Pfam" id="PF02230">
    <property type="entry name" value="Abhydrolase_2"/>
    <property type="match status" value="1"/>
</dbReference>
<proteinExistence type="predicted"/>
<feature type="domain" description="Phospholipase/carboxylesterase/thioesterase" evidence="1">
    <location>
        <begin position="46"/>
        <end position="160"/>
    </location>
</feature>
<organism evidence="2 3">
    <name type="scientific">Stieleria marina</name>
    <dbReference type="NCBI Taxonomy" id="1930275"/>
    <lineage>
        <taxon>Bacteria</taxon>
        <taxon>Pseudomonadati</taxon>
        <taxon>Planctomycetota</taxon>
        <taxon>Planctomycetia</taxon>
        <taxon>Pirellulales</taxon>
        <taxon>Pirellulaceae</taxon>
        <taxon>Stieleria</taxon>
    </lineage>
</organism>
<keyword evidence="3" id="KW-1185">Reference proteome</keyword>
<dbReference type="RefSeq" id="WP_145420711.1">
    <property type="nucleotide sequence ID" value="NZ_CP036526.1"/>
</dbReference>
<dbReference type="Proteomes" id="UP000319817">
    <property type="component" value="Chromosome"/>
</dbReference>
<protein>
    <submittedName>
        <fullName evidence="2">Alpha/beta hydrolase family protein</fullName>
    </submittedName>
</protein>
<evidence type="ECO:0000259" key="1">
    <source>
        <dbReference type="Pfam" id="PF02230"/>
    </source>
</evidence>
<reference evidence="2 3" key="1">
    <citation type="submission" date="2019-02" db="EMBL/GenBank/DDBJ databases">
        <title>Deep-cultivation of Planctomycetes and their phenomic and genomic characterization uncovers novel biology.</title>
        <authorList>
            <person name="Wiegand S."/>
            <person name="Jogler M."/>
            <person name="Boedeker C."/>
            <person name="Pinto D."/>
            <person name="Vollmers J."/>
            <person name="Rivas-Marin E."/>
            <person name="Kohn T."/>
            <person name="Peeters S.H."/>
            <person name="Heuer A."/>
            <person name="Rast P."/>
            <person name="Oberbeckmann S."/>
            <person name="Bunk B."/>
            <person name="Jeske O."/>
            <person name="Meyerdierks A."/>
            <person name="Storesund J.E."/>
            <person name="Kallscheuer N."/>
            <person name="Luecker S."/>
            <person name="Lage O.M."/>
            <person name="Pohl T."/>
            <person name="Merkel B.J."/>
            <person name="Hornburger P."/>
            <person name="Mueller R.-W."/>
            <person name="Bruemmer F."/>
            <person name="Labrenz M."/>
            <person name="Spormann A.M."/>
            <person name="Op den Camp H."/>
            <person name="Overmann J."/>
            <person name="Amann R."/>
            <person name="Jetten M.S.M."/>
            <person name="Mascher T."/>
            <person name="Medema M.H."/>
            <person name="Devos D.P."/>
            <person name="Kaster A.-K."/>
            <person name="Ovreas L."/>
            <person name="Rohde M."/>
            <person name="Galperin M.Y."/>
            <person name="Jogler C."/>
        </authorList>
    </citation>
    <scope>NUCLEOTIDE SEQUENCE [LARGE SCALE GENOMIC DNA]</scope>
    <source>
        <strain evidence="2 3">K23_9</strain>
    </source>
</reference>